<proteinExistence type="predicted"/>
<sequence length="521" mass="52357">MATLTVSVALVGGQGQARAAVLDPGNSSGASLSDLINNIANGALQPIADQWRIQMCSSGGSTGGANCSQSTNIGIAMVVPGTIELVPRLPYGIAQAATLFPIDLLGIIPDLPDAPEASGSATVIGDGVKFALASTGGKATAIALLPLSVATAGASGGRTAIAFAVLGIANAWTTDEIKTSILSIETPISIPAIERVDCFGVLTAAYAENVGACANVLGTFDAKLDLKKNQLQFGLTNPAGLADDPTSIFTELITTLLTTGNLPALSTLLTEDFARLYLGGDELLGLTSDYGFSEPVTVSWLGQKVTLFPKMTAANGEQRPNYLGLPTLTTGAFDPTQVLATITAGPFKIPFVDSPLNPTNLTSTSTGGSTVLAAKKSSPTTLTAPVDDAATSEQSTAETPTAETPAADDQATAVDDSTATKPGDGISAWKARQREKFGQGGSSGNSFGSKIHKPQKNQKPDQSATGGSSGGDSTSAGSDDNSASGDGSENDGGKNESGTNDGGTTSDGDASADSSSTTGDN</sequence>
<protein>
    <submittedName>
        <fullName evidence="2">Uncharacterized protein</fullName>
    </submittedName>
</protein>
<dbReference type="eggNOG" id="ENOG5031Z6T">
    <property type="taxonomic scope" value="Bacteria"/>
</dbReference>
<feature type="compositionally biased region" description="Low complexity" evidence="1">
    <location>
        <begin position="463"/>
        <end position="487"/>
    </location>
</feature>
<feature type="compositionally biased region" description="Low complexity" evidence="1">
    <location>
        <begin position="360"/>
        <end position="370"/>
    </location>
</feature>
<dbReference type="STRING" id="1077974.GOEFS_038_00160"/>
<comment type="caution">
    <text evidence="2">The sequence shown here is derived from an EMBL/GenBank/DDBJ whole genome shotgun (WGS) entry which is preliminary data.</text>
</comment>
<evidence type="ECO:0000313" key="3">
    <source>
        <dbReference type="Proteomes" id="UP000035034"/>
    </source>
</evidence>
<accession>H0QY48</accession>
<evidence type="ECO:0000256" key="1">
    <source>
        <dbReference type="SAM" id="MobiDB-lite"/>
    </source>
</evidence>
<feature type="compositionally biased region" description="Low complexity" evidence="1">
    <location>
        <begin position="497"/>
        <end position="521"/>
    </location>
</feature>
<evidence type="ECO:0000313" key="2">
    <source>
        <dbReference type="EMBL" id="GAB17749.1"/>
    </source>
</evidence>
<organism evidence="2 3">
    <name type="scientific">Gordonia effusa NBRC 100432</name>
    <dbReference type="NCBI Taxonomy" id="1077974"/>
    <lineage>
        <taxon>Bacteria</taxon>
        <taxon>Bacillati</taxon>
        <taxon>Actinomycetota</taxon>
        <taxon>Actinomycetes</taxon>
        <taxon>Mycobacteriales</taxon>
        <taxon>Gordoniaceae</taxon>
        <taxon>Gordonia</taxon>
    </lineage>
</organism>
<feature type="region of interest" description="Disordered" evidence="1">
    <location>
        <begin position="360"/>
        <end position="521"/>
    </location>
</feature>
<name>H0QY48_9ACTN</name>
<dbReference type="EMBL" id="BAEH01000038">
    <property type="protein sequence ID" value="GAB17749.1"/>
    <property type="molecule type" value="Genomic_DNA"/>
</dbReference>
<reference evidence="2 3" key="1">
    <citation type="submission" date="2011-12" db="EMBL/GenBank/DDBJ databases">
        <title>Whole genome shotgun sequence of Gordonia effusa NBRC 100432.</title>
        <authorList>
            <person name="Yoshida I."/>
            <person name="Takarada H."/>
            <person name="Hosoyama A."/>
            <person name="Tsuchikane K."/>
            <person name="Katsumata H."/>
            <person name="Yamazaki S."/>
            <person name="Fujita N."/>
        </authorList>
    </citation>
    <scope>NUCLEOTIDE SEQUENCE [LARGE SCALE GENOMIC DNA]</scope>
    <source>
        <strain evidence="2 3">NBRC 100432</strain>
    </source>
</reference>
<feature type="compositionally biased region" description="Low complexity" evidence="1">
    <location>
        <begin position="388"/>
        <end position="413"/>
    </location>
</feature>
<gene>
    <name evidence="2" type="ORF">GOEFS_038_00160</name>
</gene>
<dbReference type="AlphaFoldDB" id="H0QY48"/>
<keyword evidence="3" id="KW-1185">Reference proteome</keyword>
<dbReference type="Proteomes" id="UP000035034">
    <property type="component" value="Unassembled WGS sequence"/>
</dbReference>